<feature type="compositionally biased region" description="Basic and acidic residues" evidence="1">
    <location>
        <begin position="398"/>
        <end position="409"/>
    </location>
</feature>
<gene>
    <name evidence="2" type="ORF">GIB67_036605</name>
</gene>
<name>A0A7J7M0R1_9MAGN</name>
<keyword evidence="3" id="KW-1185">Reference proteome</keyword>
<feature type="region of interest" description="Disordered" evidence="1">
    <location>
        <begin position="79"/>
        <end position="100"/>
    </location>
</feature>
<organism evidence="2 3">
    <name type="scientific">Kingdonia uniflora</name>
    <dbReference type="NCBI Taxonomy" id="39325"/>
    <lineage>
        <taxon>Eukaryota</taxon>
        <taxon>Viridiplantae</taxon>
        <taxon>Streptophyta</taxon>
        <taxon>Embryophyta</taxon>
        <taxon>Tracheophyta</taxon>
        <taxon>Spermatophyta</taxon>
        <taxon>Magnoliopsida</taxon>
        <taxon>Ranunculales</taxon>
        <taxon>Circaeasteraceae</taxon>
        <taxon>Kingdonia</taxon>
    </lineage>
</organism>
<evidence type="ECO:0000313" key="3">
    <source>
        <dbReference type="Proteomes" id="UP000541444"/>
    </source>
</evidence>
<accession>A0A7J7M0R1</accession>
<comment type="caution">
    <text evidence="2">The sequence shown here is derived from an EMBL/GenBank/DDBJ whole genome shotgun (WGS) entry which is preliminary data.</text>
</comment>
<dbReference type="AlphaFoldDB" id="A0A7J7M0R1"/>
<feature type="region of interest" description="Disordered" evidence="1">
    <location>
        <begin position="204"/>
        <end position="231"/>
    </location>
</feature>
<proteinExistence type="predicted"/>
<evidence type="ECO:0000256" key="1">
    <source>
        <dbReference type="SAM" id="MobiDB-lite"/>
    </source>
</evidence>
<protein>
    <submittedName>
        <fullName evidence="2">Uncharacterized protein</fullName>
    </submittedName>
</protein>
<sequence>MVRTRSQRIRHAAEGRLAIKTAEVQEKICGSLGYDVELLMRVCQLEGLDIRSRELEYNASDILSGNDASVLESRMVRAMGNKGQPHEREKLSSSSSSPSYRFTTKYLESNKRERRKISGINQGFSEEDKWLKRAKSSGLRRWEYSSVVGRKLDSSADSCLDINCVKSTVEKKESLLDEVAEEKTKLELVLGELSLSRKKRVKSKSKKVAKAQSARSMMGVDEGTRQTSGGEIKKALPASGAAVNGEVAQGKRKRVEHLGGSGEKVAKVRFVSMDDLKEVEERAKLAILQGKEDMRQMVTHLVEGIWLGIEERESKLKNLQVEAKANLDEAVEERDRLGHHLILKGYSLEEVDAIKTDTYAKEEEEEAGLLGVVDGLDGVSLQTVRDNQGDDLELPEDGSEKEVKEMSPG</sequence>
<reference evidence="2 3" key="1">
    <citation type="journal article" date="2020" name="IScience">
        <title>Genome Sequencing of the Endangered Kingdonia uniflora (Circaeasteraceae, Ranunculales) Reveals Potential Mechanisms of Evolutionary Specialization.</title>
        <authorList>
            <person name="Sun Y."/>
            <person name="Deng T."/>
            <person name="Zhang A."/>
            <person name="Moore M.J."/>
            <person name="Landis J.B."/>
            <person name="Lin N."/>
            <person name="Zhang H."/>
            <person name="Zhang X."/>
            <person name="Huang J."/>
            <person name="Zhang X."/>
            <person name="Sun H."/>
            <person name="Wang H."/>
        </authorList>
    </citation>
    <scope>NUCLEOTIDE SEQUENCE [LARGE SCALE GENOMIC DNA]</scope>
    <source>
        <strain evidence="2">TB1705</strain>
        <tissue evidence="2">Leaf</tissue>
    </source>
</reference>
<evidence type="ECO:0000313" key="2">
    <source>
        <dbReference type="EMBL" id="KAF6148390.1"/>
    </source>
</evidence>
<feature type="region of interest" description="Disordered" evidence="1">
    <location>
        <begin position="384"/>
        <end position="409"/>
    </location>
</feature>
<dbReference type="Proteomes" id="UP000541444">
    <property type="component" value="Unassembled WGS sequence"/>
</dbReference>
<dbReference type="EMBL" id="JACGCM010001846">
    <property type="protein sequence ID" value="KAF6148390.1"/>
    <property type="molecule type" value="Genomic_DNA"/>
</dbReference>